<evidence type="ECO:0000259" key="7">
    <source>
        <dbReference type="Pfam" id="PF14322"/>
    </source>
</evidence>
<protein>
    <submittedName>
        <fullName evidence="8">RagB/SusD family nutrient uptake outer membrane protein</fullName>
    </submittedName>
</protein>
<comment type="similarity">
    <text evidence="2">Belongs to the SusD family.</text>
</comment>
<proteinExistence type="inferred from homology"/>
<evidence type="ECO:0000256" key="1">
    <source>
        <dbReference type="ARBA" id="ARBA00004442"/>
    </source>
</evidence>
<dbReference type="CDD" id="cd08977">
    <property type="entry name" value="SusD"/>
    <property type="match status" value="1"/>
</dbReference>
<dbReference type="EMBL" id="JBEXAC010000001">
    <property type="protein sequence ID" value="MET6996032.1"/>
    <property type="molecule type" value="Genomic_DNA"/>
</dbReference>
<evidence type="ECO:0000256" key="4">
    <source>
        <dbReference type="ARBA" id="ARBA00023136"/>
    </source>
</evidence>
<evidence type="ECO:0000256" key="3">
    <source>
        <dbReference type="ARBA" id="ARBA00022729"/>
    </source>
</evidence>
<keyword evidence="3" id="KW-0732">Signal</keyword>
<dbReference type="InterPro" id="IPR033985">
    <property type="entry name" value="SusD-like_N"/>
</dbReference>
<evidence type="ECO:0000313" key="9">
    <source>
        <dbReference type="Proteomes" id="UP001549749"/>
    </source>
</evidence>
<comment type="subcellular location">
    <subcellularLocation>
        <location evidence="1">Cell outer membrane</location>
    </subcellularLocation>
</comment>
<comment type="caution">
    <text evidence="8">The sequence shown here is derived from an EMBL/GenBank/DDBJ whole genome shotgun (WGS) entry which is preliminary data.</text>
</comment>
<evidence type="ECO:0000256" key="5">
    <source>
        <dbReference type="ARBA" id="ARBA00023237"/>
    </source>
</evidence>
<dbReference type="RefSeq" id="WP_354658680.1">
    <property type="nucleotide sequence ID" value="NZ_JBEXAC010000001.1"/>
</dbReference>
<evidence type="ECO:0000259" key="6">
    <source>
        <dbReference type="Pfam" id="PF07980"/>
    </source>
</evidence>
<accession>A0ABV2SZ26</accession>
<dbReference type="SUPFAM" id="SSF48452">
    <property type="entry name" value="TPR-like"/>
    <property type="match status" value="1"/>
</dbReference>
<keyword evidence="9" id="KW-1185">Reference proteome</keyword>
<dbReference type="Proteomes" id="UP001549749">
    <property type="component" value="Unassembled WGS sequence"/>
</dbReference>
<keyword evidence="4" id="KW-0472">Membrane</keyword>
<keyword evidence="5" id="KW-0998">Cell outer membrane</keyword>
<evidence type="ECO:0000256" key="2">
    <source>
        <dbReference type="ARBA" id="ARBA00006275"/>
    </source>
</evidence>
<dbReference type="InterPro" id="IPR012944">
    <property type="entry name" value="SusD_RagB_dom"/>
</dbReference>
<evidence type="ECO:0000313" key="8">
    <source>
        <dbReference type="EMBL" id="MET6996032.1"/>
    </source>
</evidence>
<dbReference type="Pfam" id="PF07980">
    <property type="entry name" value="SusD_RagB"/>
    <property type="match status" value="1"/>
</dbReference>
<reference evidence="8 9" key="1">
    <citation type="submission" date="2024-06" db="EMBL/GenBank/DDBJ databases">
        <title>Chitinophaga defluvii sp. nov., isolated from municipal sewage.</title>
        <authorList>
            <person name="Zhang L."/>
        </authorList>
    </citation>
    <scope>NUCLEOTIDE SEQUENCE [LARGE SCALE GENOMIC DNA]</scope>
    <source>
        <strain evidence="8 9">H8</strain>
    </source>
</reference>
<feature type="domain" description="SusD-like N-terminal" evidence="7">
    <location>
        <begin position="103"/>
        <end position="217"/>
    </location>
</feature>
<sequence>MFLDYKKIILFAGLTGLFACGKYLDRPTPDQAIGKGQITAGDIPLLLNGAYKSLPGTWPPQSYPMMDIYSDDIISVQGGNPAQFNPQAYEACNPLPSDGFGIGRNYSAAYTAIGNANLIISFIRSHPSPSLNQAMGEALTIRANGYLVLVEMHGGVVITLENETDIDKIRKPKSTEQEVYDAIINDLTAAIPLLNDFSTPEAASKQAAEQLLARVYLQRGKYKEAGDLAIKVIGAGNRTLSQGTFSNIFRFNSPTQEMIWYMAEGPLTSAYDRYGLFSLYSPGAPFRGNGTGFTWMDDNLADAYEATDTRRQVVRKQMNNAIGREVNYLLKYSTDTLQAAGNAFAIYPLLRISEAYLIAAEAAARQGSVDLTYFNALRKARNASVKTNTDFPTPAAFLKGIEQERRLELVGEGRRWQDMRRFNTALGFLQSKGRDKTRLYFPFTTTELLRNNKLVQNEGY</sequence>
<dbReference type="Pfam" id="PF14322">
    <property type="entry name" value="SusD-like_3"/>
    <property type="match status" value="1"/>
</dbReference>
<dbReference type="Gene3D" id="1.25.40.390">
    <property type="match status" value="1"/>
</dbReference>
<name>A0ABV2SZ26_9BACT</name>
<feature type="domain" description="RagB/SusD" evidence="6">
    <location>
        <begin position="331"/>
        <end position="426"/>
    </location>
</feature>
<organism evidence="8 9">
    <name type="scientific">Chitinophaga defluvii</name>
    <dbReference type="NCBI Taxonomy" id="3163343"/>
    <lineage>
        <taxon>Bacteria</taxon>
        <taxon>Pseudomonadati</taxon>
        <taxon>Bacteroidota</taxon>
        <taxon>Chitinophagia</taxon>
        <taxon>Chitinophagales</taxon>
        <taxon>Chitinophagaceae</taxon>
        <taxon>Chitinophaga</taxon>
    </lineage>
</organism>
<gene>
    <name evidence="8" type="ORF">ABR189_01570</name>
</gene>
<dbReference type="InterPro" id="IPR011990">
    <property type="entry name" value="TPR-like_helical_dom_sf"/>
</dbReference>
<dbReference type="PROSITE" id="PS51257">
    <property type="entry name" value="PROKAR_LIPOPROTEIN"/>
    <property type="match status" value="1"/>
</dbReference>